<dbReference type="PANTHER" id="PTHR31409">
    <property type="entry name" value="WASH COMPLEX SUBUNIT 4"/>
    <property type="match status" value="1"/>
</dbReference>
<dbReference type="EMBL" id="NBAG03000240">
    <property type="protein sequence ID" value="PNI65020.1"/>
    <property type="molecule type" value="Genomic_DNA"/>
</dbReference>
<organism evidence="2 3">
    <name type="scientific">Pan troglodytes</name>
    <name type="common">Chimpanzee</name>
    <dbReference type="NCBI Taxonomy" id="9598"/>
    <lineage>
        <taxon>Eukaryota</taxon>
        <taxon>Metazoa</taxon>
        <taxon>Chordata</taxon>
        <taxon>Craniata</taxon>
        <taxon>Vertebrata</taxon>
        <taxon>Euteleostomi</taxon>
        <taxon>Mammalia</taxon>
        <taxon>Eutheria</taxon>
        <taxon>Euarchontoglires</taxon>
        <taxon>Primates</taxon>
        <taxon>Haplorrhini</taxon>
        <taxon>Catarrhini</taxon>
        <taxon>Hominidae</taxon>
        <taxon>Pan</taxon>
    </lineage>
</organism>
<feature type="domain" description="WASH complex subunit 4 N-terminal" evidence="1">
    <location>
        <begin position="2"/>
        <end position="41"/>
    </location>
</feature>
<dbReference type="Pfam" id="PF14745">
    <property type="entry name" value="WASH-4_N"/>
    <property type="match status" value="1"/>
</dbReference>
<reference evidence="2 3" key="1">
    <citation type="submission" date="2017-12" db="EMBL/GenBank/DDBJ databases">
        <title>High-resolution comparative analysis of great ape genomes.</title>
        <authorList>
            <person name="Pollen A."/>
            <person name="Hastie A."/>
            <person name="Hormozdiari F."/>
            <person name="Dougherty M."/>
            <person name="Liu R."/>
            <person name="Chaisson M."/>
            <person name="Hoppe E."/>
            <person name="Hill C."/>
            <person name="Pang A."/>
            <person name="Hillier L."/>
            <person name="Baker C."/>
            <person name="Armstrong J."/>
            <person name="Shendure J."/>
            <person name="Paten B."/>
            <person name="Wilson R."/>
            <person name="Chao H."/>
            <person name="Schneider V."/>
            <person name="Ventura M."/>
            <person name="Kronenberg Z."/>
            <person name="Murali S."/>
            <person name="Gordon D."/>
            <person name="Cantsilieris S."/>
            <person name="Munson K."/>
            <person name="Nelson B."/>
            <person name="Raja A."/>
            <person name="Underwood J."/>
            <person name="Diekhans M."/>
            <person name="Fiddes I."/>
            <person name="Haussler D."/>
            <person name="Eichler E."/>
        </authorList>
    </citation>
    <scope>NUCLEOTIDE SEQUENCE [LARGE SCALE GENOMIC DNA]</scope>
    <source>
        <strain evidence="2">Yerkes chimp pedigree #C0471</strain>
    </source>
</reference>
<dbReference type="GO" id="GO:0071203">
    <property type="term" value="C:WASH complex"/>
    <property type="evidence" value="ECO:0007669"/>
    <property type="project" value="InterPro"/>
</dbReference>
<dbReference type="PANTHER" id="PTHR31409:SF0">
    <property type="entry name" value="WASH COMPLEX SUBUNIT 4"/>
    <property type="match status" value="1"/>
</dbReference>
<evidence type="ECO:0000313" key="2">
    <source>
        <dbReference type="EMBL" id="PNI65020.1"/>
    </source>
</evidence>
<protein>
    <submittedName>
        <fullName evidence="2">WASHC4 isoform 14</fullName>
    </submittedName>
</protein>
<dbReference type="Proteomes" id="UP000236370">
    <property type="component" value="Unassembled WGS sequence"/>
</dbReference>
<dbReference type="InterPro" id="IPR028191">
    <property type="entry name" value="WASH-4_N"/>
</dbReference>
<gene>
    <name evidence="2" type="ORF">CK820_G0016037</name>
</gene>
<sequence>MVEGDCQIQMGRFISFLQELSCFVMRCYEVVMNVVHQLAAL</sequence>
<name>A0A2J8MZS5_PANTR</name>
<dbReference type="AlphaFoldDB" id="A0A2J8MZS5"/>
<accession>A0A2J8MZS5</accession>
<evidence type="ECO:0000313" key="3">
    <source>
        <dbReference type="Proteomes" id="UP000236370"/>
    </source>
</evidence>
<feature type="non-terminal residue" evidence="2">
    <location>
        <position position="41"/>
    </location>
</feature>
<evidence type="ECO:0000259" key="1">
    <source>
        <dbReference type="Pfam" id="PF14745"/>
    </source>
</evidence>
<dbReference type="InterPro" id="IPR027307">
    <property type="entry name" value="WASH7"/>
</dbReference>
<comment type="caution">
    <text evidence="2">The sequence shown here is derived from an EMBL/GenBank/DDBJ whole genome shotgun (WGS) entry which is preliminary data.</text>
</comment>
<proteinExistence type="predicted"/>